<gene>
    <name evidence="2" type="ORF">ERS007739_01176</name>
</gene>
<evidence type="ECO:0000313" key="3">
    <source>
        <dbReference type="Proteomes" id="UP000039021"/>
    </source>
</evidence>
<dbReference type="EMBL" id="CSBK01000414">
    <property type="protein sequence ID" value="COX37109.1"/>
    <property type="molecule type" value="Genomic_DNA"/>
</dbReference>
<reference evidence="3" key="1">
    <citation type="submission" date="2015-03" db="EMBL/GenBank/DDBJ databases">
        <authorList>
            <consortium name="Pathogen Informatics"/>
        </authorList>
    </citation>
    <scope>NUCLEOTIDE SEQUENCE [LARGE SCALE GENOMIC DNA]</scope>
    <source>
        <strain evidence="3">N09902308</strain>
    </source>
</reference>
<proteinExistence type="predicted"/>
<name>A0A916L994_MYCTX</name>
<feature type="region of interest" description="Disordered" evidence="1">
    <location>
        <begin position="60"/>
        <end position="91"/>
    </location>
</feature>
<evidence type="ECO:0000256" key="1">
    <source>
        <dbReference type="SAM" id="MobiDB-lite"/>
    </source>
</evidence>
<feature type="compositionally biased region" description="Polar residues" evidence="1">
    <location>
        <begin position="70"/>
        <end position="82"/>
    </location>
</feature>
<evidence type="ECO:0000313" key="2">
    <source>
        <dbReference type="EMBL" id="COX37109.1"/>
    </source>
</evidence>
<protein>
    <submittedName>
        <fullName evidence="2">Uncharacterized protein</fullName>
    </submittedName>
</protein>
<comment type="caution">
    <text evidence="2">The sequence shown here is derived from an EMBL/GenBank/DDBJ whole genome shotgun (WGS) entry which is preliminary data.</text>
</comment>
<sequence>MVASPPAVWSFIALYDKNRCRGTKTSLTTRVLLPVPRKPTTYHTSLISYSLRGIRKLPKSTGRPSLMTGPPTNVQLAWSQPEDQFHDPLTR</sequence>
<organism evidence="2 3">
    <name type="scientific">Mycobacterium tuberculosis</name>
    <dbReference type="NCBI Taxonomy" id="1773"/>
    <lineage>
        <taxon>Bacteria</taxon>
        <taxon>Bacillati</taxon>
        <taxon>Actinomycetota</taxon>
        <taxon>Actinomycetes</taxon>
        <taxon>Mycobacteriales</taxon>
        <taxon>Mycobacteriaceae</taxon>
        <taxon>Mycobacterium</taxon>
        <taxon>Mycobacterium tuberculosis complex</taxon>
    </lineage>
</organism>
<accession>A0A916L994</accession>
<dbReference type="AlphaFoldDB" id="A0A916L994"/>
<dbReference type="Proteomes" id="UP000039021">
    <property type="component" value="Unassembled WGS sequence"/>
</dbReference>